<dbReference type="Proteomes" id="UP000215616">
    <property type="component" value="Unassembled WGS sequence"/>
</dbReference>
<dbReference type="AlphaFoldDB" id="A0A258D8B9"/>
<keyword evidence="2" id="KW-0732">Signal</keyword>
<comment type="caution">
    <text evidence="3">The sequence shown here is derived from an EMBL/GenBank/DDBJ whole genome shotgun (WGS) entry which is preliminary data.</text>
</comment>
<proteinExistence type="predicted"/>
<feature type="region of interest" description="Disordered" evidence="1">
    <location>
        <begin position="24"/>
        <end position="43"/>
    </location>
</feature>
<feature type="non-terminal residue" evidence="3">
    <location>
        <position position="81"/>
    </location>
</feature>
<gene>
    <name evidence="3" type="ORF">B7Z12_08650</name>
</gene>
<sequence length="81" mass="8174">MRLKFALLAAAAVIVPPTLGLAQTAPAQPAPAQAAPAKSADAPTAVEGVVIRSDATAMRTDIDRRSYSVANDLSAKTGSIS</sequence>
<evidence type="ECO:0000256" key="1">
    <source>
        <dbReference type="SAM" id="MobiDB-lite"/>
    </source>
</evidence>
<evidence type="ECO:0000313" key="3">
    <source>
        <dbReference type="EMBL" id="OYX03866.1"/>
    </source>
</evidence>
<reference evidence="3 4" key="1">
    <citation type="submission" date="2017-03" db="EMBL/GenBank/DDBJ databases">
        <title>Lifting the veil on microbial sulfur biogeochemistry in mining wastewaters.</title>
        <authorList>
            <person name="Kantor R.S."/>
            <person name="Colenbrander Nelson T."/>
            <person name="Marshall S."/>
            <person name="Bennett D."/>
            <person name="Apte S."/>
            <person name="Camacho D."/>
            <person name="Thomas B.C."/>
            <person name="Warren L.A."/>
            <person name="Banfield J.F."/>
        </authorList>
    </citation>
    <scope>NUCLEOTIDE SEQUENCE [LARGE SCALE GENOMIC DNA]</scope>
    <source>
        <strain evidence="3">32-67-7</strain>
    </source>
</reference>
<evidence type="ECO:0008006" key="5">
    <source>
        <dbReference type="Google" id="ProtNLM"/>
    </source>
</evidence>
<protein>
    <recommendedName>
        <fullName evidence="5">TonB-dependent receptor</fullName>
    </recommendedName>
</protein>
<evidence type="ECO:0000313" key="4">
    <source>
        <dbReference type="Proteomes" id="UP000215616"/>
    </source>
</evidence>
<name>A0A258D8B9_CAUVI</name>
<organism evidence="3 4">
    <name type="scientific">Caulobacter vibrioides</name>
    <name type="common">Caulobacter crescentus</name>
    <dbReference type="NCBI Taxonomy" id="155892"/>
    <lineage>
        <taxon>Bacteria</taxon>
        <taxon>Pseudomonadati</taxon>
        <taxon>Pseudomonadota</taxon>
        <taxon>Alphaproteobacteria</taxon>
        <taxon>Caulobacterales</taxon>
        <taxon>Caulobacteraceae</taxon>
        <taxon>Caulobacter</taxon>
    </lineage>
</organism>
<evidence type="ECO:0000256" key="2">
    <source>
        <dbReference type="SAM" id="SignalP"/>
    </source>
</evidence>
<feature type="chain" id="PRO_5012762328" description="TonB-dependent receptor" evidence="2">
    <location>
        <begin position="23"/>
        <end position="81"/>
    </location>
</feature>
<dbReference type="EMBL" id="NCDQ01000114">
    <property type="protein sequence ID" value="OYX03866.1"/>
    <property type="molecule type" value="Genomic_DNA"/>
</dbReference>
<accession>A0A258D8B9</accession>
<feature type="signal peptide" evidence="2">
    <location>
        <begin position="1"/>
        <end position="22"/>
    </location>
</feature>